<name>C7QJ75_CATAD</name>
<dbReference type="Proteomes" id="UP000000851">
    <property type="component" value="Chromosome"/>
</dbReference>
<evidence type="ECO:0000259" key="1">
    <source>
        <dbReference type="PROSITE" id="PS50943"/>
    </source>
</evidence>
<dbReference type="Gene3D" id="1.10.260.40">
    <property type="entry name" value="lambda repressor-like DNA-binding domains"/>
    <property type="match status" value="1"/>
</dbReference>
<dbReference type="OrthoDB" id="3436002at2"/>
<dbReference type="Pfam" id="PF19054">
    <property type="entry name" value="DUF5753"/>
    <property type="match status" value="1"/>
</dbReference>
<accession>C7QJ75</accession>
<dbReference type="Pfam" id="PF13560">
    <property type="entry name" value="HTH_31"/>
    <property type="match status" value="1"/>
</dbReference>
<dbReference type="KEGG" id="cai:Caci_0264"/>
<sequence>MRANQRNQPVTGINVLRWELGSELRTLRLAAGKSIADAARHLECSDAKISRMENGQRGAVARDVRDLCKLYGVPAQRRDQLISLSREAVDADKGTTPIPAKYSTFIALESQARSLRNYEMTFVPGLLQTERYAWETITRNGDSRDEADVERLVQIRMDRQKRIWNDSSLKAHFVIDENVLWRPAGVDGRTRAIREEQIDRLIRATGLDHVTLQVIPYVAGFYQGMEGATIHLLNLDDGPKTGSACYIEGVFRELFVRGHGEIADIGAKFAAMADTALSALDTRKFLMRLLKGNYEHWSSARPQGSSGLGKVAMS</sequence>
<dbReference type="InParanoid" id="C7QJ75"/>
<evidence type="ECO:0000313" key="3">
    <source>
        <dbReference type="Proteomes" id="UP000000851"/>
    </source>
</evidence>
<dbReference type="eggNOG" id="COG1396">
    <property type="taxonomic scope" value="Bacteria"/>
</dbReference>
<dbReference type="STRING" id="479433.Caci_0264"/>
<dbReference type="InterPro" id="IPR001387">
    <property type="entry name" value="Cro/C1-type_HTH"/>
</dbReference>
<feature type="domain" description="HTH cro/C1-type" evidence="1">
    <location>
        <begin position="24"/>
        <end position="78"/>
    </location>
</feature>
<protein>
    <submittedName>
        <fullName evidence="2">Helix-turn-helix domain protein</fullName>
    </submittedName>
</protein>
<dbReference type="EMBL" id="CP001700">
    <property type="protein sequence ID" value="ACU69217.1"/>
    <property type="molecule type" value="Genomic_DNA"/>
</dbReference>
<proteinExistence type="predicted"/>
<organism evidence="2 3">
    <name type="scientific">Catenulispora acidiphila (strain DSM 44928 / JCM 14897 / NBRC 102108 / NRRL B-24433 / ID139908)</name>
    <dbReference type="NCBI Taxonomy" id="479433"/>
    <lineage>
        <taxon>Bacteria</taxon>
        <taxon>Bacillati</taxon>
        <taxon>Actinomycetota</taxon>
        <taxon>Actinomycetes</taxon>
        <taxon>Catenulisporales</taxon>
        <taxon>Catenulisporaceae</taxon>
        <taxon>Catenulispora</taxon>
    </lineage>
</organism>
<evidence type="ECO:0000313" key="2">
    <source>
        <dbReference type="EMBL" id="ACU69217.1"/>
    </source>
</evidence>
<keyword evidence="3" id="KW-1185">Reference proteome</keyword>
<gene>
    <name evidence="2" type="ordered locus">Caci_0264</name>
</gene>
<dbReference type="AlphaFoldDB" id="C7QJ75"/>
<dbReference type="GO" id="GO:0003677">
    <property type="term" value="F:DNA binding"/>
    <property type="evidence" value="ECO:0007669"/>
    <property type="project" value="InterPro"/>
</dbReference>
<dbReference type="InterPro" id="IPR010982">
    <property type="entry name" value="Lambda_DNA-bd_dom_sf"/>
</dbReference>
<dbReference type="PROSITE" id="PS50943">
    <property type="entry name" value="HTH_CROC1"/>
    <property type="match status" value="1"/>
</dbReference>
<dbReference type="InterPro" id="IPR043917">
    <property type="entry name" value="DUF5753"/>
</dbReference>
<dbReference type="SUPFAM" id="SSF47413">
    <property type="entry name" value="lambda repressor-like DNA-binding domains"/>
    <property type="match status" value="1"/>
</dbReference>
<dbReference type="SMART" id="SM00530">
    <property type="entry name" value="HTH_XRE"/>
    <property type="match status" value="1"/>
</dbReference>
<reference evidence="2 3" key="1">
    <citation type="journal article" date="2009" name="Stand. Genomic Sci.">
        <title>Complete genome sequence of Catenulispora acidiphila type strain (ID 139908).</title>
        <authorList>
            <person name="Copeland A."/>
            <person name="Lapidus A."/>
            <person name="Glavina Del Rio T."/>
            <person name="Nolan M."/>
            <person name="Lucas S."/>
            <person name="Chen F."/>
            <person name="Tice H."/>
            <person name="Cheng J.F."/>
            <person name="Bruce D."/>
            <person name="Goodwin L."/>
            <person name="Pitluck S."/>
            <person name="Mikhailova N."/>
            <person name="Pati A."/>
            <person name="Ivanova N."/>
            <person name="Mavromatis K."/>
            <person name="Chen A."/>
            <person name="Palaniappan K."/>
            <person name="Chain P."/>
            <person name="Land M."/>
            <person name="Hauser L."/>
            <person name="Chang Y.J."/>
            <person name="Jeffries C.D."/>
            <person name="Chertkov O."/>
            <person name="Brettin T."/>
            <person name="Detter J.C."/>
            <person name="Han C."/>
            <person name="Ali Z."/>
            <person name="Tindall B.J."/>
            <person name="Goker M."/>
            <person name="Bristow J."/>
            <person name="Eisen J.A."/>
            <person name="Markowitz V."/>
            <person name="Hugenholtz P."/>
            <person name="Kyrpides N.C."/>
            <person name="Klenk H.P."/>
        </authorList>
    </citation>
    <scope>NUCLEOTIDE SEQUENCE [LARGE SCALE GENOMIC DNA]</scope>
    <source>
        <strain evidence="3">DSM 44928 / JCM 14897 / NBRC 102108 / NRRL B-24433 / ID139908</strain>
    </source>
</reference>
<dbReference type="HOGENOM" id="CLU_055817_1_1_11"/>
<dbReference type="CDD" id="cd00093">
    <property type="entry name" value="HTH_XRE"/>
    <property type="match status" value="1"/>
</dbReference>